<feature type="region of interest" description="Disordered" evidence="1">
    <location>
        <begin position="493"/>
        <end position="514"/>
    </location>
</feature>
<dbReference type="AlphaFoldDB" id="L2GVV2"/>
<feature type="transmembrane region" description="Helical" evidence="2">
    <location>
        <begin position="526"/>
        <end position="547"/>
    </location>
</feature>
<evidence type="ECO:0000313" key="4">
    <source>
        <dbReference type="Proteomes" id="UP000011081"/>
    </source>
</evidence>
<keyword evidence="2" id="KW-0472">Membrane</keyword>
<keyword evidence="4" id="KW-1185">Reference proteome</keyword>
<dbReference type="GeneID" id="19879116"/>
<accession>L2GVV2</accession>
<dbReference type="VEuPathDB" id="MicrosporidiaDB:VCUG_01236"/>
<evidence type="ECO:0000313" key="3">
    <source>
        <dbReference type="EMBL" id="ELA47240.1"/>
    </source>
</evidence>
<feature type="transmembrane region" description="Helical" evidence="2">
    <location>
        <begin position="41"/>
        <end position="61"/>
    </location>
</feature>
<gene>
    <name evidence="3" type="ORF">VCUG_01236</name>
</gene>
<protein>
    <submittedName>
        <fullName evidence="3">Uncharacterized protein</fullName>
    </submittedName>
</protein>
<keyword evidence="2" id="KW-1133">Transmembrane helix</keyword>
<feature type="compositionally biased region" description="Acidic residues" evidence="1">
    <location>
        <begin position="447"/>
        <end position="456"/>
    </location>
</feature>
<feature type="region of interest" description="Disordered" evidence="1">
    <location>
        <begin position="409"/>
        <end position="457"/>
    </location>
</feature>
<keyword evidence="2" id="KW-0812">Transmembrane</keyword>
<proteinExistence type="predicted"/>
<dbReference type="RefSeq" id="XP_008074256.1">
    <property type="nucleotide sequence ID" value="XM_008076065.1"/>
</dbReference>
<dbReference type="InParanoid" id="L2GVV2"/>
<feature type="compositionally biased region" description="Low complexity" evidence="1">
    <location>
        <begin position="129"/>
        <end position="138"/>
    </location>
</feature>
<dbReference type="Proteomes" id="UP000011081">
    <property type="component" value="Unassembled WGS sequence"/>
</dbReference>
<feature type="compositionally biased region" description="Polar residues" evidence="1">
    <location>
        <begin position="221"/>
        <end position="234"/>
    </location>
</feature>
<reference evidence="4" key="1">
    <citation type="submission" date="2011-03" db="EMBL/GenBank/DDBJ databases">
        <title>The genome sequence of Vavraia culicis strain floridensis.</title>
        <authorList>
            <consortium name="The Broad Institute Genome Sequencing Platform"/>
            <person name="Cuomo C."/>
            <person name="Becnel J."/>
            <person name="Sanscrainte N."/>
            <person name="Young S.K."/>
            <person name="Zeng Q."/>
            <person name="Gargeya S."/>
            <person name="Fitzgerald M."/>
            <person name="Haas B."/>
            <person name="Abouelleil A."/>
            <person name="Alvarado L."/>
            <person name="Arachchi H.M."/>
            <person name="Berlin A."/>
            <person name="Chapman S.B."/>
            <person name="Gearin G."/>
            <person name="Goldberg J."/>
            <person name="Griggs A."/>
            <person name="Gujja S."/>
            <person name="Hansen M."/>
            <person name="Heiman D."/>
            <person name="Howarth C."/>
            <person name="Larimer J."/>
            <person name="Lui A."/>
            <person name="MacDonald P.J.P."/>
            <person name="McCowen C."/>
            <person name="Montmayeur A."/>
            <person name="Murphy C."/>
            <person name="Neiman D."/>
            <person name="Pearson M."/>
            <person name="Priest M."/>
            <person name="Roberts A."/>
            <person name="Saif S."/>
            <person name="Shea T."/>
            <person name="Sisk P."/>
            <person name="Stolte C."/>
            <person name="Sykes S."/>
            <person name="Wortman J."/>
            <person name="Nusbaum C."/>
            <person name="Birren B."/>
        </authorList>
    </citation>
    <scope>NUCLEOTIDE SEQUENCE [LARGE SCALE GENOMIC DNA]</scope>
    <source>
        <strain evidence="4">floridensis</strain>
    </source>
</reference>
<sequence>MEKTGEKPIRTHKSCRCKKIVGGALTNGELLRRDNAPRNKIIAKLLMSIFSVLHLGTVFMGENELLLVAKAFYMTDLVFPLNLHPVNVACVPQLKKPSFHADRMHQNGNYSESDMHDDASGRSSEPSDVDSTVMSDDVFYSCNSQDATGTPDHRQHGPAHSQNSHANAYRSAEDAGQDLDSGPQQSIWRRSYNGAKSVLNTVSSSVRHFMGFGGAAGRTDNGLNGNDGASNSRPAAQDHLEDPSAVHSDGSAIGNMEADPATNNGSSGWWEYAKQKAASGYNGIKNAASNLKNRIAGEQGSSLGEDAEPEVGSSGNSGGWLGYVRDGYAHVKGKVADGCSYAWDKLASGCNYSKKQMVRVRNATTGMASSAKNKITGWWNSGAGTDAPRPGIFKRLWNWAKQKIKNLFTGSASPKQNGSGGPPVDPGPPPENAQGPDNKETNSSGAGEDDTSDADDVSEKCLESGNMHLIHKWNEKTVRVPYSIKDDCAVACDGGDGDGPPPNSTTVVSSDGVDDTDADDEHLKKYFSIITVSIVILVLALLIYLYFKQNVGHMFVKR</sequence>
<evidence type="ECO:0000256" key="2">
    <source>
        <dbReference type="SAM" id="Phobius"/>
    </source>
</evidence>
<name>L2GVV2_VAVCU</name>
<feature type="region of interest" description="Disordered" evidence="1">
    <location>
        <begin position="217"/>
        <end position="260"/>
    </location>
</feature>
<dbReference type="EMBL" id="GL877421">
    <property type="protein sequence ID" value="ELA47240.1"/>
    <property type="molecule type" value="Genomic_DNA"/>
</dbReference>
<dbReference type="HOGENOM" id="CLU_488531_0_0_1"/>
<feature type="region of interest" description="Disordered" evidence="1">
    <location>
        <begin position="101"/>
        <end position="185"/>
    </location>
</feature>
<evidence type="ECO:0000256" key="1">
    <source>
        <dbReference type="SAM" id="MobiDB-lite"/>
    </source>
</evidence>
<organism evidence="3 4">
    <name type="scientific">Vavraia culicis (isolate floridensis)</name>
    <name type="common">Microsporidian parasite</name>
    <dbReference type="NCBI Taxonomy" id="948595"/>
    <lineage>
        <taxon>Eukaryota</taxon>
        <taxon>Fungi</taxon>
        <taxon>Fungi incertae sedis</taxon>
        <taxon>Microsporidia</taxon>
        <taxon>Pleistophoridae</taxon>
        <taxon>Vavraia</taxon>
    </lineage>
</organism>